<name>A0ABW6SLV7_9ACTN</name>
<dbReference type="Proteomes" id="UP001602013">
    <property type="component" value="Unassembled WGS sequence"/>
</dbReference>
<accession>A0ABW6SLV7</accession>
<feature type="region of interest" description="Disordered" evidence="1">
    <location>
        <begin position="29"/>
        <end position="62"/>
    </location>
</feature>
<protein>
    <recommendedName>
        <fullName evidence="4">Mce-associated membrane protein</fullName>
    </recommendedName>
</protein>
<dbReference type="RefSeq" id="WP_387409219.1">
    <property type="nucleotide sequence ID" value="NZ_CP191998.1"/>
</dbReference>
<comment type="caution">
    <text evidence="2">The sequence shown here is derived from an EMBL/GenBank/DDBJ whole genome shotgun (WGS) entry which is preliminary data.</text>
</comment>
<dbReference type="EMBL" id="JBIASD010000003">
    <property type="protein sequence ID" value="MFF3665213.1"/>
    <property type="molecule type" value="Genomic_DNA"/>
</dbReference>
<gene>
    <name evidence="2" type="ORF">ACFYXI_06425</name>
</gene>
<evidence type="ECO:0000313" key="3">
    <source>
        <dbReference type="Proteomes" id="UP001602013"/>
    </source>
</evidence>
<evidence type="ECO:0000256" key="1">
    <source>
        <dbReference type="SAM" id="MobiDB-lite"/>
    </source>
</evidence>
<evidence type="ECO:0000313" key="2">
    <source>
        <dbReference type="EMBL" id="MFF3665213.1"/>
    </source>
</evidence>
<evidence type="ECO:0008006" key="4">
    <source>
        <dbReference type="Google" id="ProtNLM"/>
    </source>
</evidence>
<organism evidence="2 3">
    <name type="scientific">Microtetraspora malaysiensis</name>
    <dbReference type="NCBI Taxonomy" id="161358"/>
    <lineage>
        <taxon>Bacteria</taxon>
        <taxon>Bacillati</taxon>
        <taxon>Actinomycetota</taxon>
        <taxon>Actinomycetes</taxon>
        <taxon>Streptosporangiales</taxon>
        <taxon>Streptosporangiaceae</taxon>
        <taxon>Microtetraspora</taxon>
    </lineage>
</organism>
<reference evidence="2 3" key="1">
    <citation type="submission" date="2024-10" db="EMBL/GenBank/DDBJ databases">
        <title>The Natural Products Discovery Center: Release of the First 8490 Sequenced Strains for Exploring Actinobacteria Biosynthetic Diversity.</title>
        <authorList>
            <person name="Kalkreuter E."/>
            <person name="Kautsar S.A."/>
            <person name="Yang D."/>
            <person name="Bader C.D."/>
            <person name="Teijaro C.N."/>
            <person name="Fluegel L."/>
            <person name="Davis C.M."/>
            <person name="Simpson J.R."/>
            <person name="Lauterbach L."/>
            <person name="Steele A.D."/>
            <person name="Gui C."/>
            <person name="Meng S."/>
            <person name="Li G."/>
            <person name="Viehrig K."/>
            <person name="Ye F."/>
            <person name="Su P."/>
            <person name="Kiefer A.F."/>
            <person name="Nichols A."/>
            <person name="Cepeda A.J."/>
            <person name="Yan W."/>
            <person name="Fan B."/>
            <person name="Jiang Y."/>
            <person name="Adhikari A."/>
            <person name="Zheng C.-J."/>
            <person name="Schuster L."/>
            <person name="Cowan T.M."/>
            <person name="Smanski M.J."/>
            <person name="Chevrette M.G."/>
            <person name="De Carvalho L.P.S."/>
            <person name="Shen B."/>
        </authorList>
    </citation>
    <scope>NUCLEOTIDE SEQUENCE [LARGE SCALE GENOMIC DNA]</scope>
    <source>
        <strain evidence="2 3">NPDC002173</strain>
    </source>
</reference>
<sequence>MKGRDGRRGLAFAGVVVILAVVGVYLTSSGSSGDEASERPPGTSEPTRTPLPGAAPTTVPSQVATTPATFDIYSYLPLSKAELGAAADLARRFTESYGTFRHDEDPAAFAKRLAGFATVEFGADLTRTMTAPALVNHNRSDEVVSRGTATVRSIRDMTANMVTLVVGSVQHVTAKSGEKEQRDEFAVTVVKVGADWRVYDLQPADAGQDGDTSQ</sequence>
<keyword evidence="3" id="KW-1185">Reference proteome</keyword>
<proteinExistence type="predicted"/>